<evidence type="ECO:0000256" key="4">
    <source>
        <dbReference type="ARBA" id="ARBA00022840"/>
    </source>
</evidence>
<dbReference type="GO" id="GO:0004825">
    <property type="term" value="F:methionine-tRNA ligase activity"/>
    <property type="evidence" value="ECO:0007669"/>
    <property type="project" value="UniProtKB-EC"/>
</dbReference>
<keyword evidence="2" id="KW-0436">Ligase</keyword>
<keyword evidence="6 9" id="KW-0030">Aminoacyl-tRNA synthetase</keyword>
<accession>A0A481Z1C4</accession>
<gene>
    <name evidence="9" type="ORF">LCPAC001_00360</name>
</gene>
<sequence>MSIIITTAIAYTNGPPHIGHLYEYVLADIVNRYFKILGHKHTYYLTGTDEHGQKIANKAKQLKIHPKELCNNISRLFKQLHKNIGSDYNTFIRTTDPQHIKVVQNFFQHIQNDIELGTYQGWYLEREECFITEICALKMNYIDEISGKKLIKLDEESLFFRLDRYYDKIIMYVKGKHIYPIKYRNEIIERLRKPLKKISISRIGVDWGIPVPKNDKHVFYVWFDALLNYISGVKTYRSSIHIIGKDILWFHSVVWIGMLLSAKLPLPEKIFVHGFIVDSSGKKMSKSLGNVVNIDNVLNSIPIHTIRYGLAQSTIGNDVKWGIQHFIQLHNSDLVGGYGNLINRVISLIIKYNFKTKDGTINTNIINKVTNLLNEFKINEIVELSRKYIHQLNSYITMTECWSNNTIFKRDDILQTIYCGVITVTRLLHPVIPQQTQHVLNWFKVNLNLNNNIERGYSSNKKLDLLFNKIL</sequence>
<dbReference type="InterPro" id="IPR014729">
    <property type="entry name" value="Rossmann-like_a/b/a_fold"/>
</dbReference>
<dbReference type="InterPro" id="IPR033911">
    <property type="entry name" value="MetRS_core"/>
</dbReference>
<dbReference type="GO" id="GO:0005524">
    <property type="term" value="F:ATP binding"/>
    <property type="evidence" value="ECO:0007669"/>
    <property type="project" value="UniProtKB-KW"/>
</dbReference>
<protein>
    <recommendedName>
        <fullName evidence="1">methionine--tRNA ligase</fullName>
        <ecNumber evidence="1">6.1.1.10</ecNumber>
    </recommendedName>
</protein>
<evidence type="ECO:0000256" key="5">
    <source>
        <dbReference type="ARBA" id="ARBA00022917"/>
    </source>
</evidence>
<feature type="domain" description="Methionyl/Valyl/Leucyl/Isoleucyl-tRNA synthetase anticodon-binding" evidence="7">
    <location>
        <begin position="364"/>
        <end position="441"/>
    </location>
</feature>
<name>A0A481Z1C4_9VIRU</name>
<evidence type="ECO:0000256" key="6">
    <source>
        <dbReference type="ARBA" id="ARBA00023146"/>
    </source>
</evidence>
<proteinExistence type="predicted"/>
<dbReference type="Pfam" id="PF08264">
    <property type="entry name" value="Anticodon_1"/>
    <property type="match status" value="1"/>
</dbReference>
<dbReference type="InterPro" id="IPR013155">
    <property type="entry name" value="M/V/L/I-tRNA-synth_anticd-bd"/>
</dbReference>
<evidence type="ECO:0000256" key="3">
    <source>
        <dbReference type="ARBA" id="ARBA00022741"/>
    </source>
</evidence>
<evidence type="ECO:0000259" key="7">
    <source>
        <dbReference type="Pfam" id="PF08264"/>
    </source>
</evidence>
<dbReference type="EC" id="6.1.1.10" evidence="1"/>
<dbReference type="Gene3D" id="2.170.220.10">
    <property type="match status" value="1"/>
</dbReference>
<evidence type="ECO:0000313" key="9">
    <source>
        <dbReference type="EMBL" id="QBK89526.1"/>
    </source>
</evidence>
<dbReference type="InterPro" id="IPR009080">
    <property type="entry name" value="tRNAsynth_Ia_anticodon-bd"/>
</dbReference>
<keyword evidence="3" id="KW-0547">Nucleotide-binding</keyword>
<dbReference type="Gene3D" id="1.10.730.10">
    <property type="entry name" value="Isoleucyl-tRNA Synthetase, Domain 1"/>
    <property type="match status" value="1"/>
</dbReference>
<feature type="domain" description="Methionyl/Leucyl tRNA synthetase" evidence="8">
    <location>
        <begin position="4"/>
        <end position="133"/>
    </location>
</feature>
<dbReference type="InterPro" id="IPR023457">
    <property type="entry name" value="Met-tRNA_synth_2"/>
</dbReference>
<dbReference type="PANTHER" id="PTHR43326">
    <property type="entry name" value="METHIONYL-TRNA SYNTHETASE"/>
    <property type="match status" value="1"/>
</dbReference>
<dbReference type="Pfam" id="PF09334">
    <property type="entry name" value="tRNA-synt_1g"/>
    <property type="match status" value="2"/>
</dbReference>
<reference evidence="9" key="1">
    <citation type="journal article" date="2019" name="MBio">
        <title>Virus Genomes from Deep Sea Sediments Expand the Ocean Megavirome and Support Independent Origins of Viral Gigantism.</title>
        <authorList>
            <person name="Backstrom D."/>
            <person name="Yutin N."/>
            <person name="Jorgensen S.L."/>
            <person name="Dharamshi J."/>
            <person name="Homa F."/>
            <person name="Zaremba-Niedwiedzka K."/>
            <person name="Spang A."/>
            <person name="Wolf Y.I."/>
            <person name="Koonin E.V."/>
            <person name="Ettema T.J."/>
        </authorList>
    </citation>
    <scope>NUCLEOTIDE SEQUENCE</scope>
</reference>
<dbReference type="InterPro" id="IPR015413">
    <property type="entry name" value="Methionyl/Leucyl_tRNA_Synth"/>
</dbReference>
<keyword evidence="5" id="KW-0648">Protein biosynthesis</keyword>
<dbReference type="PANTHER" id="PTHR43326:SF2">
    <property type="entry name" value="METHIONINE--TRNA LIGASE"/>
    <property type="match status" value="1"/>
</dbReference>
<organism evidence="9">
    <name type="scientific">Pithovirus LCPAC001</name>
    <dbReference type="NCBI Taxonomy" id="2506585"/>
    <lineage>
        <taxon>Viruses</taxon>
        <taxon>Pithoviruses</taxon>
    </lineage>
</organism>
<evidence type="ECO:0000259" key="8">
    <source>
        <dbReference type="Pfam" id="PF09334"/>
    </source>
</evidence>
<dbReference type="SUPFAM" id="SSF52374">
    <property type="entry name" value="Nucleotidylyl transferase"/>
    <property type="match status" value="1"/>
</dbReference>
<evidence type="ECO:0000256" key="2">
    <source>
        <dbReference type="ARBA" id="ARBA00022598"/>
    </source>
</evidence>
<dbReference type="SUPFAM" id="SSF47323">
    <property type="entry name" value="Anticodon-binding domain of a subclass of class I aminoacyl-tRNA synthetases"/>
    <property type="match status" value="1"/>
</dbReference>
<dbReference type="EMBL" id="MK500427">
    <property type="protein sequence ID" value="QBK89526.1"/>
    <property type="molecule type" value="Genomic_DNA"/>
</dbReference>
<dbReference type="PRINTS" id="PR01041">
    <property type="entry name" value="TRNASYNTHMET"/>
</dbReference>
<evidence type="ECO:0000256" key="1">
    <source>
        <dbReference type="ARBA" id="ARBA00012838"/>
    </source>
</evidence>
<keyword evidence="4" id="KW-0067">ATP-binding</keyword>
<feature type="domain" description="Methionyl/Leucyl tRNA synthetase" evidence="8">
    <location>
        <begin position="144"/>
        <end position="345"/>
    </location>
</feature>
<dbReference type="Gene3D" id="3.40.50.620">
    <property type="entry name" value="HUPs"/>
    <property type="match status" value="1"/>
</dbReference>